<sequence>MTNEFLLDPRLEADTWAVAEWPLSRLRLMDHHDYAWFILVPRRADVRELHQLAPEDAIQLARESGALARAMEQAFAPKALNVAKLGNIVEQLHLHHVARREGDPAWPGPVWGAPKSRGLETQEAEDRIARVLGLVGDVGG</sequence>
<evidence type="ECO:0000256" key="1">
    <source>
        <dbReference type="PROSITE-ProRule" id="PRU00464"/>
    </source>
</evidence>
<dbReference type="Pfam" id="PF01230">
    <property type="entry name" value="HIT"/>
    <property type="match status" value="1"/>
</dbReference>
<dbReference type="SUPFAM" id="SSF54197">
    <property type="entry name" value="HIT-like"/>
    <property type="match status" value="1"/>
</dbReference>
<accession>A0A0G3G127</accession>
<keyword evidence="3" id="KW-0378">Hydrolase</keyword>
<name>A0A0G3G127_9GAMM</name>
<comment type="caution">
    <text evidence="1">Lacks conserved residue(s) required for the propagation of feature annotation.</text>
</comment>
<dbReference type="PROSITE" id="PS51084">
    <property type="entry name" value="HIT_2"/>
    <property type="match status" value="1"/>
</dbReference>
<evidence type="ECO:0000313" key="4">
    <source>
        <dbReference type="Proteomes" id="UP000064201"/>
    </source>
</evidence>
<protein>
    <submittedName>
        <fullName evidence="3">Diadenosine tetraphosphate hydrolase</fullName>
    </submittedName>
</protein>
<dbReference type="PIRSF" id="PIRSF000714">
    <property type="entry name" value="HIT"/>
    <property type="match status" value="1"/>
</dbReference>
<gene>
    <name evidence="3" type="ORF">TVD_05780</name>
</gene>
<dbReference type="InterPro" id="IPR026026">
    <property type="entry name" value="HIT_Hint"/>
</dbReference>
<organism evidence="3 4">
    <name type="scientific">Thioalkalivibrio versutus</name>
    <dbReference type="NCBI Taxonomy" id="106634"/>
    <lineage>
        <taxon>Bacteria</taxon>
        <taxon>Pseudomonadati</taxon>
        <taxon>Pseudomonadota</taxon>
        <taxon>Gammaproteobacteria</taxon>
        <taxon>Chromatiales</taxon>
        <taxon>Ectothiorhodospiraceae</taxon>
        <taxon>Thioalkalivibrio</taxon>
    </lineage>
</organism>
<feature type="domain" description="HIT" evidence="2">
    <location>
        <begin position="38"/>
        <end position="106"/>
    </location>
</feature>
<dbReference type="InterPro" id="IPR036265">
    <property type="entry name" value="HIT-like_sf"/>
</dbReference>
<dbReference type="GO" id="GO:0016787">
    <property type="term" value="F:hydrolase activity"/>
    <property type="evidence" value="ECO:0007669"/>
    <property type="project" value="UniProtKB-KW"/>
</dbReference>
<dbReference type="InterPro" id="IPR011146">
    <property type="entry name" value="HIT-like"/>
</dbReference>
<dbReference type="KEGG" id="tvr:TVD_05780"/>
<evidence type="ECO:0000259" key="2">
    <source>
        <dbReference type="PROSITE" id="PS51084"/>
    </source>
</evidence>
<reference evidence="3 4" key="1">
    <citation type="submission" date="2015-04" db="EMBL/GenBank/DDBJ databases">
        <title>Complete Sequence for the Genome of the Thioalkalivibrio versutus D301.</title>
        <authorList>
            <person name="Mu T."/>
            <person name="Zhou J."/>
            <person name="Xu X."/>
        </authorList>
    </citation>
    <scope>NUCLEOTIDE SEQUENCE [LARGE SCALE GENOMIC DNA]</scope>
    <source>
        <strain evidence="3 4">D301</strain>
    </source>
</reference>
<keyword evidence="4" id="KW-1185">Reference proteome</keyword>
<dbReference type="Proteomes" id="UP000064201">
    <property type="component" value="Chromosome"/>
</dbReference>
<dbReference type="STRING" id="106634.TVD_05780"/>
<dbReference type="RefSeq" id="WP_019568331.1">
    <property type="nucleotide sequence ID" value="NZ_CP011367.1"/>
</dbReference>
<dbReference type="AlphaFoldDB" id="A0A0G3G127"/>
<dbReference type="Gene3D" id="3.30.428.10">
    <property type="entry name" value="HIT-like"/>
    <property type="match status" value="1"/>
</dbReference>
<dbReference type="OrthoDB" id="9799145at2"/>
<evidence type="ECO:0000313" key="3">
    <source>
        <dbReference type="EMBL" id="AKJ94900.1"/>
    </source>
</evidence>
<dbReference type="EMBL" id="CP011367">
    <property type="protein sequence ID" value="AKJ94900.1"/>
    <property type="molecule type" value="Genomic_DNA"/>
</dbReference>
<dbReference type="PATRIC" id="fig|106634.4.peg.1178"/>
<proteinExistence type="predicted"/>